<evidence type="ECO:0000313" key="2">
    <source>
        <dbReference type="EMBL" id="GEO41429.1"/>
    </source>
</evidence>
<keyword evidence="1" id="KW-1133">Transmembrane helix</keyword>
<evidence type="ECO:0000256" key="1">
    <source>
        <dbReference type="SAM" id="Phobius"/>
    </source>
</evidence>
<protein>
    <submittedName>
        <fullName evidence="2">Uncharacterized protein</fullName>
    </submittedName>
</protein>
<sequence length="65" mass="7401">MLIFVILGWLLMAPLIIPPCWQLCRRWGYAPALSLLLLIPYLGFVILILLLQSPRSNEPGIARRS</sequence>
<organism evidence="2 3">
    <name type="scientific">Skermanella aerolata</name>
    <dbReference type="NCBI Taxonomy" id="393310"/>
    <lineage>
        <taxon>Bacteria</taxon>
        <taxon>Pseudomonadati</taxon>
        <taxon>Pseudomonadota</taxon>
        <taxon>Alphaproteobacteria</taxon>
        <taxon>Rhodospirillales</taxon>
        <taxon>Azospirillaceae</taxon>
        <taxon>Skermanella</taxon>
    </lineage>
</organism>
<comment type="caution">
    <text evidence="2">The sequence shown here is derived from an EMBL/GenBank/DDBJ whole genome shotgun (WGS) entry which is preliminary data.</text>
</comment>
<feature type="transmembrane region" description="Helical" evidence="1">
    <location>
        <begin position="32"/>
        <end position="51"/>
    </location>
</feature>
<keyword evidence="1" id="KW-0472">Membrane</keyword>
<name>A0A512DY73_9PROT</name>
<dbReference type="EMBL" id="BJYZ01000028">
    <property type="protein sequence ID" value="GEO41429.1"/>
    <property type="molecule type" value="Genomic_DNA"/>
</dbReference>
<gene>
    <name evidence="2" type="ORF">SAE02_55770</name>
</gene>
<keyword evidence="1" id="KW-0812">Transmembrane</keyword>
<evidence type="ECO:0000313" key="3">
    <source>
        <dbReference type="Proteomes" id="UP000321523"/>
    </source>
</evidence>
<keyword evidence="3" id="KW-1185">Reference proteome</keyword>
<dbReference type="AlphaFoldDB" id="A0A512DY73"/>
<proteinExistence type="predicted"/>
<dbReference type="Proteomes" id="UP000321523">
    <property type="component" value="Unassembled WGS sequence"/>
</dbReference>
<accession>A0A512DY73</accession>
<reference evidence="2 3" key="1">
    <citation type="submission" date="2019-07" db="EMBL/GenBank/DDBJ databases">
        <title>Whole genome shotgun sequence of Skermanella aerolata NBRC 106429.</title>
        <authorList>
            <person name="Hosoyama A."/>
            <person name="Uohara A."/>
            <person name="Ohji S."/>
            <person name="Ichikawa N."/>
        </authorList>
    </citation>
    <scope>NUCLEOTIDE SEQUENCE [LARGE SCALE GENOMIC DNA]</scope>
    <source>
        <strain evidence="2 3">NBRC 106429</strain>
    </source>
</reference>